<dbReference type="EMBL" id="JACGCM010001346">
    <property type="protein sequence ID" value="KAF6156329.1"/>
    <property type="molecule type" value="Genomic_DNA"/>
</dbReference>
<organism evidence="1 2">
    <name type="scientific">Kingdonia uniflora</name>
    <dbReference type="NCBI Taxonomy" id="39325"/>
    <lineage>
        <taxon>Eukaryota</taxon>
        <taxon>Viridiplantae</taxon>
        <taxon>Streptophyta</taxon>
        <taxon>Embryophyta</taxon>
        <taxon>Tracheophyta</taxon>
        <taxon>Spermatophyta</taxon>
        <taxon>Magnoliopsida</taxon>
        <taxon>Ranunculales</taxon>
        <taxon>Circaeasteraceae</taxon>
        <taxon>Kingdonia</taxon>
    </lineage>
</organism>
<evidence type="ECO:0000313" key="2">
    <source>
        <dbReference type="Proteomes" id="UP000541444"/>
    </source>
</evidence>
<proteinExistence type="predicted"/>
<keyword evidence="2" id="KW-1185">Reference proteome</keyword>
<feature type="non-terminal residue" evidence="1">
    <location>
        <position position="1"/>
    </location>
</feature>
<gene>
    <name evidence="1" type="ORF">GIB67_013773</name>
</gene>
<comment type="caution">
    <text evidence="1">The sequence shown here is derived from an EMBL/GenBank/DDBJ whole genome shotgun (WGS) entry which is preliminary data.</text>
</comment>
<sequence length="260" mass="29083">MAADLGITRIFTSGKTFGISINITKKVFNLIMESMTSNVHCNYLILEVSHIKKLEEPTRVNDEYLNNILLKINGNLGGLNLMQTTEHGLNILMISKISSHDVEDGRVTWLSCKDNVASISKWIYIFGRIRWSARGGRMDTRYDGHTFVSVRGAGHEVPLHRPQLDLLLVKASLSRTAMPTPPQKEAKLARELGKIDELAEVIRKKNVKIVGTSGQTNQQDALLTAARTRITELLAMLEEEGSNVKDLQFKINMLEVEVAD</sequence>
<name>A0A7J7MN08_9MAGN</name>
<evidence type="ECO:0000313" key="1">
    <source>
        <dbReference type="EMBL" id="KAF6156329.1"/>
    </source>
</evidence>
<dbReference type="Proteomes" id="UP000541444">
    <property type="component" value="Unassembled WGS sequence"/>
</dbReference>
<reference evidence="1 2" key="1">
    <citation type="journal article" date="2020" name="IScience">
        <title>Genome Sequencing of the Endangered Kingdonia uniflora (Circaeasteraceae, Ranunculales) Reveals Potential Mechanisms of Evolutionary Specialization.</title>
        <authorList>
            <person name="Sun Y."/>
            <person name="Deng T."/>
            <person name="Zhang A."/>
            <person name="Moore M.J."/>
            <person name="Landis J.B."/>
            <person name="Lin N."/>
            <person name="Zhang H."/>
            <person name="Zhang X."/>
            <person name="Huang J."/>
            <person name="Zhang X."/>
            <person name="Sun H."/>
            <person name="Wang H."/>
        </authorList>
    </citation>
    <scope>NUCLEOTIDE SEQUENCE [LARGE SCALE GENOMIC DNA]</scope>
    <source>
        <strain evidence="1">TB1705</strain>
        <tissue evidence="1">Leaf</tissue>
    </source>
</reference>
<protein>
    <submittedName>
        <fullName evidence="1">Uncharacterized protein</fullName>
    </submittedName>
</protein>
<accession>A0A7J7MN08</accession>
<dbReference type="AlphaFoldDB" id="A0A7J7MN08"/>
<dbReference type="OrthoDB" id="443318at2759"/>